<reference evidence="4" key="2">
    <citation type="submission" date="2016-06" db="EMBL/GenBank/DDBJ databases">
        <title>The genome of a short-lived fish provides insights into sex chromosome evolution and the genetic control of aging.</title>
        <authorList>
            <person name="Reichwald K."/>
            <person name="Felder M."/>
            <person name="Petzold A."/>
            <person name="Koch P."/>
            <person name="Groth M."/>
            <person name="Platzer M."/>
        </authorList>
    </citation>
    <scope>NUCLEOTIDE SEQUENCE</scope>
    <source>
        <tissue evidence="4">Brain</tissue>
    </source>
</reference>
<sequence>MEQADHSYINSSFEQINSAEFTYKMSDKEIEDFVKLRMSNDHLFTGRKNSSKWAWRSILKHMGLHFKMNHRQASKKWDNMKKKYKELKYPPPGVKIVSQWNYFYLMDDAMEGRLQDMAPVLEGLPDSTNNSDFLQVSVPKRRKVFKEGVASPAGLITSEPEMEVSLDGDEDAEDAEVLEDYNEMEHVEEKIELVKNSEPQMAKRENTLIQRQGAMMDREVAALDRERSLLERERVMMEREKVTVEKERAVREREVMEREKAVLEREKGVMEREKGVMEREKGVMEREKGVMEREKGVMERERAVMEREKLMMEKDRDTLCRERQGQDKEEHKMGEISCT</sequence>
<accession>A0A1A8ALX6</accession>
<gene>
    <name evidence="4" type="primary">OLA.8536</name>
</gene>
<dbReference type="InterPro" id="IPR044822">
    <property type="entry name" value="Myb_DNA-bind_4"/>
</dbReference>
<dbReference type="GO" id="GO:0005856">
    <property type="term" value="C:cytoskeleton"/>
    <property type="evidence" value="ECO:0007669"/>
    <property type="project" value="TreeGrafter"/>
</dbReference>
<proteinExistence type="predicted"/>
<dbReference type="PANTHER" id="PTHR38709:SF1">
    <property type="entry name" value="DREBRIN"/>
    <property type="match status" value="1"/>
</dbReference>
<name>A0A1A8ALX6_NOTFU</name>
<evidence type="ECO:0000256" key="1">
    <source>
        <dbReference type="SAM" id="Coils"/>
    </source>
</evidence>
<evidence type="ECO:0000259" key="3">
    <source>
        <dbReference type="Pfam" id="PF13837"/>
    </source>
</evidence>
<dbReference type="AlphaFoldDB" id="A0A1A8ALX6"/>
<evidence type="ECO:0000313" key="4">
    <source>
        <dbReference type="EMBL" id="SBP56024.1"/>
    </source>
</evidence>
<reference evidence="4" key="1">
    <citation type="submission" date="2016-05" db="EMBL/GenBank/DDBJ databases">
        <authorList>
            <person name="Lavstsen T."/>
            <person name="Jespersen J.S."/>
        </authorList>
    </citation>
    <scope>NUCLEOTIDE SEQUENCE</scope>
    <source>
        <tissue evidence="4">Brain</tissue>
    </source>
</reference>
<dbReference type="EMBL" id="HADY01017539">
    <property type="protein sequence ID" value="SBP56024.1"/>
    <property type="molecule type" value="Transcribed_RNA"/>
</dbReference>
<organism evidence="4">
    <name type="scientific">Nothobranchius furzeri</name>
    <name type="common">Turquoise killifish</name>
    <dbReference type="NCBI Taxonomy" id="105023"/>
    <lineage>
        <taxon>Eukaryota</taxon>
        <taxon>Metazoa</taxon>
        <taxon>Chordata</taxon>
        <taxon>Craniata</taxon>
        <taxon>Vertebrata</taxon>
        <taxon>Euteleostomi</taxon>
        <taxon>Actinopterygii</taxon>
        <taxon>Neopterygii</taxon>
        <taxon>Teleostei</taxon>
        <taxon>Neoteleostei</taxon>
        <taxon>Acanthomorphata</taxon>
        <taxon>Ovalentaria</taxon>
        <taxon>Atherinomorphae</taxon>
        <taxon>Cyprinodontiformes</taxon>
        <taxon>Nothobranchiidae</taxon>
        <taxon>Nothobranchius</taxon>
    </lineage>
</organism>
<feature type="coiled-coil region" evidence="1">
    <location>
        <begin position="220"/>
        <end position="273"/>
    </location>
</feature>
<dbReference type="Pfam" id="PF13837">
    <property type="entry name" value="Myb_DNA-bind_4"/>
    <property type="match status" value="1"/>
</dbReference>
<feature type="domain" description="Myb/SANT-like DNA-binding" evidence="3">
    <location>
        <begin position="26"/>
        <end position="108"/>
    </location>
</feature>
<dbReference type="PANTHER" id="PTHR38709">
    <property type="entry name" value="SI:CH73-193C12.2-RELATED"/>
    <property type="match status" value="1"/>
</dbReference>
<protein>
    <recommendedName>
        <fullName evidence="3">Myb/SANT-like DNA-binding domain-containing protein</fullName>
    </recommendedName>
</protein>
<feature type="region of interest" description="Disordered" evidence="2">
    <location>
        <begin position="273"/>
        <end position="339"/>
    </location>
</feature>
<evidence type="ECO:0000256" key="2">
    <source>
        <dbReference type="SAM" id="MobiDB-lite"/>
    </source>
</evidence>
<keyword evidence="1" id="KW-0175">Coiled coil</keyword>